<accession>A0A420EG62</accession>
<name>A0A420EG62_9ALTE</name>
<evidence type="ECO:0000313" key="6">
    <source>
        <dbReference type="EMBL" id="RKF19695.1"/>
    </source>
</evidence>
<keyword evidence="4" id="KW-0804">Transcription</keyword>
<evidence type="ECO:0000256" key="3">
    <source>
        <dbReference type="ARBA" id="ARBA00023125"/>
    </source>
</evidence>
<keyword evidence="3" id="KW-0238">DNA-binding</keyword>
<keyword evidence="2" id="KW-0805">Transcription regulation</keyword>
<dbReference type="PANTHER" id="PTHR30118:SF15">
    <property type="entry name" value="TRANSCRIPTIONAL REGULATORY PROTEIN"/>
    <property type="match status" value="1"/>
</dbReference>
<dbReference type="Pfam" id="PF00126">
    <property type="entry name" value="HTH_1"/>
    <property type="match status" value="1"/>
</dbReference>
<evidence type="ECO:0000313" key="7">
    <source>
        <dbReference type="Proteomes" id="UP000286482"/>
    </source>
</evidence>
<dbReference type="EMBL" id="RAQO01000004">
    <property type="protein sequence ID" value="RKF19695.1"/>
    <property type="molecule type" value="Genomic_DNA"/>
</dbReference>
<dbReference type="PANTHER" id="PTHR30118">
    <property type="entry name" value="HTH-TYPE TRANSCRIPTIONAL REGULATOR LEUO-RELATED"/>
    <property type="match status" value="1"/>
</dbReference>
<dbReference type="SUPFAM" id="SSF53850">
    <property type="entry name" value="Periplasmic binding protein-like II"/>
    <property type="match status" value="1"/>
</dbReference>
<dbReference type="Gene3D" id="1.10.10.10">
    <property type="entry name" value="Winged helix-like DNA-binding domain superfamily/Winged helix DNA-binding domain"/>
    <property type="match status" value="1"/>
</dbReference>
<comment type="similarity">
    <text evidence="1">Belongs to the LysR transcriptional regulatory family.</text>
</comment>
<comment type="caution">
    <text evidence="6">The sequence shown here is derived from an EMBL/GenBank/DDBJ whole genome shotgun (WGS) entry which is preliminary data.</text>
</comment>
<protein>
    <submittedName>
        <fullName evidence="6">LysR family transcriptional regulator</fullName>
    </submittedName>
</protein>
<sequence>MDLNNLPVFVAIYTTGSTQKAARFLNRSQSYVSKSLARLREELQDPLFVRTAAGMEPTSYSHDIAPKLRKALMNLNQTLLPHDFSPKELEKISIHISQPILHRFAKPLILAIKQQTDAVIELRQWQTKSEQELLDGVVDIGFHAITDRPQTLYQRSLGQVYGVMAGNAKAALMKTEVIGFNEHHAIYSQFEPDVQAALIIDDMTLRDQLLEHYRCYLVSTKQVPTNDYEMKIHLGYVVRSSRRAEAKIQWLIELCSTVFNQHFENDNQANR</sequence>
<dbReference type="InterPro" id="IPR050389">
    <property type="entry name" value="LysR-type_TF"/>
</dbReference>
<dbReference type="InterPro" id="IPR036390">
    <property type="entry name" value="WH_DNA-bd_sf"/>
</dbReference>
<dbReference type="Proteomes" id="UP000286482">
    <property type="component" value="Unassembled WGS sequence"/>
</dbReference>
<organism evidence="6 7">
    <name type="scientific">Alginatibacterium sediminis</name>
    <dbReference type="NCBI Taxonomy" id="2164068"/>
    <lineage>
        <taxon>Bacteria</taxon>
        <taxon>Pseudomonadati</taxon>
        <taxon>Pseudomonadota</taxon>
        <taxon>Gammaproteobacteria</taxon>
        <taxon>Alteromonadales</taxon>
        <taxon>Alteromonadaceae</taxon>
        <taxon>Alginatibacterium</taxon>
    </lineage>
</organism>
<dbReference type="InterPro" id="IPR000847">
    <property type="entry name" value="LysR_HTH_N"/>
</dbReference>
<dbReference type="GO" id="GO:0003677">
    <property type="term" value="F:DNA binding"/>
    <property type="evidence" value="ECO:0007669"/>
    <property type="project" value="UniProtKB-KW"/>
</dbReference>
<gene>
    <name evidence="6" type="ORF">DBZ36_04325</name>
</gene>
<dbReference type="RefSeq" id="WP_120353700.1">
    <property type="nucleotide sequence ID" value="NZ_RAQO01000004.1"/>
</dbReference>
<dbReference type="PROSITE" id="PS50931">
    <property type="entry name" value="HTH_LYSR"/>
    <property type="match status" value="1"/>
</dbReference>
<dbReference type="AlphaFoldDB" id="A0A420EG62"/>
<dbReference type="SUPFAM" id="SSF46785">
    <property type="entry name" value="Winged helix' DNA-binding domain"/>
    <property type="match status" value="1"/>
</dbReference>
<evidence type="ECO:0000259" key="5">
    <source>
        <dbReference type="PROSITE" id="PS50931"/>
    </source>
</evidence>
<feature type="domain" description="HTH lysR-type" evidence="5">
    <location>
        <begin position="1"/>
        <end position="58"/>
    </location>
</feature>
<keyword evidence="7" id="KW-1185">Reference proteome</keyword>
<reference evidence="6 7" key="1">
    <citation type="submission" date="2018-09" db="EMBL/GenBank/DDBJ databases">
        <authorList>
            <person name="Wang Z."/>
        </authorList>
    </citation>
    <scope>NUCLEOTIDE SEQUENCE [LARGE SCALE GENOMIC DNA]</scope>
    <source>
        <strain evidence="6 7">ALS 81</strain>
    </source>
</reference>
<dbReference type="GO" id="GO:0003700">
    <property type="term" value="F:DNA-binding transcription factor activity"/>
    <property type="evidence" value="ECO:0007669"/>
    <property type="project" value="InterPro"/>
</dbReference>
<dbReference type="InterPro" id="IPR036388">
    <property type="entry name" value="WH-like_DNA-bd_sf"/>
</dbReference>
<evidence type="ECO:0000256" key="1">
    <source>
        <dbReference type="ARBA" id="ARBA00009437"/>
    </source>
</evidence>
<dbReference type="OrthoDB" id="9785745at2"/>
<evidence type="ECO:0000256" key="2">
    <source>
        <dbReference type="ARBA" id="ARBA00023015"/>
    </source>
</evidence>
<evidence type="ECO:0000256" key="4">
    <source>
        <dbReference type="ARBA" id="ARBA00023163"/>
    </source>
</evidence>
<proteinExistence type="inferred from homology"/>